<proteinExistence type="predicted"/>
<gene>
    <name evidence="1" type="ORF">Prubr_71460</name>
</gene>
<keyword evidence="2" id="KW-1185">Reference proteome</keyword>
<evidence type="ECO:0000313" key="1">
    <source>
        <dbReference type="EMBL" id="BCJ70125.1"/>
    </source>
</evidence>
<sequence>MLVVVGVSLRLTGFVSWAGLVRPLPPAPAWRGDVWPGHELDRQLAAGVSWHRGELLAVAGQRSGSRVWAAEGIGRRTGPVHPPTRYHCHVPQRIRCAYAELAVDPNTFEVLPRQILRAPVIISCPATRHAVRTTAEQPTIITHRHPTKGTGAAG</sequence>
<name>A0A810NFV6_9ACTN</name>
<dbReference type="KEGG" id="pry:Prubr_71460"/>
<reference evidence="1" key="1">
    <citation type="submission" date="2020-08" db="EMBL/GenBank/DDBJ databases">
        <title>Whole genome shotgun sequence of Polymorphospora rubra NBRC 101157.</title>
        <authorList>
            <person name="Komaki H."/>
            <person name="Tamura T."/>
        </authorList>
    </citation>
    <scope>NUCLEOTIDE SEQUENCE</scope>
    <source>
        <strain evidence="1">NBRC 101157</strain>
    </source>
</reference>
<organism evidence="1 2">
    <name type="scientific">Polymorphospora rubra</name>
    <dbReference type="NCBI Taxonomy" id="338584"/>
    <lineage>
        <taxon>Bacteria</taxon>
        <taxon>Bacillati</taxon>
        <taxon>Actinomycetota</taxon>
        <taxon>Actinomycetes</taxon>
        <taxon>Micromonosporales</taxon>
        <taxon>Micromonosporaceae</taxon>
        <taxon>Polymorphospora</taxon>
    </lineage>
</organism>
<protein>
    <submittedName>
        <fullName evidence="1">Uncharacterized protein</fullName>
    </submittedName>
</protein>
<dbReference type="AlphaFoldDB" id="A0A810NFV6"/>
<dbReference type="EMBL" id="AP023359">
    <property type="protein sequence ID" value="BCJ70125.1"/>
    <property type="molecule type" value="Genomic_DNA"/>
</dbReference>
<accession>A0A810NFV6</accession>
<evidence type="ECO:0000313" key="2">
    <source>
        <dbReference type="Proteomes" id="UP000680866"/>
    </source>
</evidence>
<dbReference type="Proteomes" id="UP000680866">
    <property type="component" value="Chromosome"/>
</dbReference>